<dbReference type="PaxDb" id="1198114-AciX9_2502"/>
<dbReference type="InterPro" id="IPR024787">
    <property type="entry name" value="EcsC"/>
</dbReference>
<dbReference type="HOGENOM" id="CLU_087250_0_0_0"/>
<gene>
    <name evidence="1" type="ordered locus">AciX9_2502</name>
</gene>
<evidence type="ECO:0008006" key="3">
    <source>
        <dbReference type="Google" id="ProtNLM"/>
    </source>
</evidence>
<evidence type="ECO:0000313" key="2">
    <source>
        <dbReference type="Proteomes" id="UP000000343"/>
    </source>
</evidence>
<keyword evidence="2" id="KW-1185">Reference proteome</keyword>
<proteinExistence type="predicted"/>
<dbReference type="Pfam" id="PF12787">
    <property type="entry name" value="EcsC"/>
    <property type="match status" value="1"/>
</dbReference>
<dbReference type="PANTHER" id="PTHR41260">
    <property type="entry name" value="PROTEIN ECSC"/>
    <property type="match status" value="1"/>
</dbReference>
<dbReference type="Proteomes" id="UP000000343">
    <property type="component" value="Chromosome"/>
</dbReference>
<protein>
    <recommendedName>
        <fullName evidence="3">Peptidase</fullName>
    </recommendedName>
</protein>
<dbReference type="PANTHER" id="PTHR41260:SF1">
    <property type="entry name" value="PROTEIN ECSC"/>
    <property type="match status" value="1"/>
</dbReference>
<dbReference type="OrthoDB" id="1238772at2"/>
<dbReference type="RefSeq" id="WP_013580850.1">
    <property type="nucleotide sequence ID" value="NC_015064.1"/>
</dbReference>
<sequence length="264" mass="27894">MTPQDTALLATAKQNLEAESFAMKVAAKVGVPFETLMRMLPAGAQASIGEAVNRALEQCLQVALLDTRTTIAPRSKRLHTAATAVTGAIGGFFGLPGLAIELPVTTTVMLHSIAEIARSHGEDLTQPEPALACLQVFALGPNHTRLNSGAEASESAYYATRAALTQVTREAASYVAEKGLAKEGAPALVSFIARVAARFGLEVSEKAAAQLIPVAGAAGGLALNIMFTNHFQRLAEGHFAIRHLERKYGQPEVHQLYESLPTTP</sequence>
<dbReference type="EMBL" id="CP002480">
    <property type="protein sequence ID" value="ADW69534.1"/>
    <property type="molecule type" value="Genomic_DNA"/>
</dbReference>
<dbReference type="eggNOG" id="ENOG502Z7KX">
    <property type="taxonomic scope" value="Bacteria"/>
</dbReference>
<dbReference type="KEGG" id="acm:AciX9_2502"/>
<reference evidence="2" key="1">
    <citation type="submission" date="2011-01" db="EMBL/GenBank/DDBJ databases">
        <title>Complete sequence of chromosome of Acidobacterium sp. MP5ACTX9.</title>
        <authorList>
            <consortium name="US DOE Joint Genome Institute"/>
            <person name="Lucas S."/>
            <person name="Copeland A."/>
            <person name="Lapidus A."/>
            <person name="Cheng J.-F."/>
            <person name="Goodwin L."/>
            <person name="Pitluck S."/>
            <person name="Teshima H."/>
            <person name="Detter J.C."/>
            <person name="Han C."/>
            <person name="Tapia R."/>
            <person name="Land M."/>
            <person name="Hauser L."/>
            <person name="Kyrpides N."/>
            <person name="Ivanova N."/>
            <person name="Ovchinnikova G."/>
            <person name="Pagani I."/>
            <person name="Rawat S.R."/>
            <person name="Mannisto M."/>
            <person name="Haggblom M.M."/>
            <person name="Woyke T."/>
        </authorList>
    </citation>
    <scope>NUCLEOTIDE SEQUENCE [LARGE SCALE GENOMIC DNA]</scope>
    <source>
        <strain evidence="2">MP5ACTX9</strain>
    </source>
</reference>
<accession>E8WVK5</accession>
<organism evidence="2">
    <name type="scientific">Granulicella tundricola (strain ATCC BAA-1859 / DSM 23138 / MP5ACTX9)</name>
    <dbReference type="NCBI Taxonomy" id="1198114"/>
    <lineage>
        <taxon>Bacteria</taxon>
        <taxon>Pseudomonadati</taxon>
        <taxon>Acidobacteriota</taxon>
        <taxon>Terriglobia</taxon>
        <taxon>Terriglobales</taxon>
        <taxon>Acidobacteriaceae</taxon>
        <taxon>Granulicella</taxon>
    </lineage>
</organism>
<name>E8WVK5_GRATM</name>
<evidence type="ECO:0000313" key="1">
    <source>
        <dbReference type="EMBL" id="ADW69534.1"/>
    </source>
</evidence>
<dbReference type="AlphaFoldDB" id="E8WVK5"/>